<name>A0AA86PX85_9EUKA</name>
<accession>A0AA86PX85</accession>
<dbReference type="EMBL" id="CATOUU010001171">
    <property type="protein sequence ID" value="CAI9976034.1"/>
    <property type="molecule type" value="Genomic_DNA"/>
</dbReference>
<reference evidence="3 5" key="2">
    <citation type="submission" date="2024-07" db="EMBL/GenBank/DDBJ databases">
        <authorList>
            <person name="Akdeniz Z."/>
        </authorList>
    </citation>
    <scope>NUCLEOTIDE SEQUENCE [LARGE SCALE GENOMIC DNA]</scope>
</reference>
<evidence type="ECO:0000313" key="1">
    <source>
        <dbReference type="EMBL" id="CAI9946733.1"/>
    </source>
</evidence>
<proteinExistence type="predicted"/>
<evidence type="ECO:0000313" key="3">
    <source>
        <dbReference type="EMBL" id="CAL6050954.1"/>
    </source>
</evidence>
<protein>
    <submittedName>
        <fullName evidence="3">Hypothetical_protein</fullName>
    </submittedName>
</protein>
<organism evidence="1">
    <name type="scientific">Hexamita inflata</name>
    <dbReference type="NCBI Taxonomy" id="28002"/>
    <lineage>
        <taxon>Eukaryota</taxon>
        <taxon>Metamonada</taxon>
        <taxon>Diplomonadida</taxon>
        <taxon>Hexamitidae</taxon>
        <taxon>Hexamitinae</taxon>
        <taxon>Hexamita</taxon>
    </lineage>
</organism>
<dbReference type="EMBL" id="CAXDID020000186">
    <property type="protein sequence ID" value="CAL6050954.1"/>
    <property type="molecule type" value="Genomic_DNA"/>
</dbReference>
<gene>
    <name evidence="1" type="ORF">HINF_LOCUS34378</name>
    <name evidence="3" type="ORF">HINF_LOCUS44137</name>
    <name evidence="4" type="ORF">HINF_LOCUS51571</name>
    <name evidence="2" type="ORF">HINF_LOCUS63679</name>
</gene>
<sequence length="118" mass="13600">MNNFLQEIGQIYNQLETQFGVISYNYINMILMSLSIQELVRCDMSAAQATQLTQTLISKYSSQVKMSAFQKLNFGYPVNEQILQNVANQHNLNIDTADVFKQAGQREIDTKLFMQMMM</sequence>
<evidence type="ECO:0000313" key="4">
    <source>
        <dbReference type="EMBL" id="CAL6064878.1"/>
    </source>
</evidence>
<keyword evidence="5" id="KW-1185">Reference proteome</keyword>
<comment type="caution">
    <text evidence="1">The sequence shown here is derived from an EMBL/GenBank/DDBJ whole genome shotgun (WGS) entry which is preliminary data.</text>
</comment>
<evidence type="ECO:0000313" key="5">
    <source>
        <dbReference type="Proteomes" id="UP001642409"/>
    </source>
</evidence>
<dbReference type="EMBL" id="CAXDID020000252">
    <property type="protein sequence ID" value="CAL6064878.1"/>
    <property type="molecule type" value="Genomic_DNA"/>
</dbReference>
<evidence type="ECO:0000313" key="2">
    <source>
        <dbReference type="EMBL" id="CAI9976034.1"/>
    </source>
</evidence>
<reference evidence="1" key="1">
    <citation type="submission" date="2023-06" db="EMBL/GenBank/DDBJ databases">
        <authorList>
            <person name="Kurt Z."/>
        </authorList>
    </citation>
    <scope>NUCLEOTIDE SEQUENCE</scope>
</reference>
<dbReference type="AlphaFoldDB" id="A0AA86PX85"/>
<dbReference type="EMBL" id="CATOUU010000764">
    <property type="protein sequence ID" value="CAI9946733.1"/>
    <property type="molecule type" value="Genomic_DNA"/>
</dbReference>
<dbReference type="Proteomes" id="UP001642409">
    <property type="component" value="Unassembled WGS sequence"/>
</dbReference>